<accession>G3U726</accession>
<dbReference type="Ensembl" id="ENSLAFT00000026539.1">
    <property type="protein sequence ID" value="ENSLAFP00000023634.1"/>
    <property type="gene ID" value="ENSLAFG00000031290.1"/>
</dbReference>
<dbReference type="InParanoid" id="G3U726"/>
<protein>
    <submittedName>
        <fullName evidence="1">Uncharacterized protein</fullName>
    </submittedName>
</protein>
<keyword evidence="2" id="KW-1185">Reference proteome</keyword>
<reference evidence="1 2" key="1">
    <citation type="submission" date="2009-06" db="EMBL/GenBank/DDBJ databases">
        <title>The Genome Sequence of Loxodonta africana (African elephant).</title>
        <authorList>
            <person name="Di Palma F."/>
            <person name="Heiman D."/>
            <person name="Young S."/>
            <person name="Johnson J."/>
            <person name="Lander E.S."/>
            <person name="Lindblad-Toh K."/>
        </authorList>
    </citation>
    <scope>NUCLEOTIDE SEQUENCE [LARGE SCALE GENOMIC DNA]</scope>
    <source>
        <strain evidence="1 2">Isolate ISIS603380</strain>
    </source>
</reference>
<dbReference type="HOGENOM" id="CLU_3210112_0_0_1"/>
<name>G3U726_LOXAF</name>
<proteinExistence type="predicted"/>
<evidence type="ECO:0000313" key="2">
    <source>
        <dbReference type="Proteomes" id="UP000007646"/>
    </source>
</evidence>
<dbReference type="Proteomes" id="UP000007646">
    <property type="component" value="Unassembled WGS sequence"/>
</dbReference>
<sequence length="45" mass="5382">MLLTNYLKHCAREPGTPTLEPPKMTVLHHTVDYLKQHYWSFFSSY</sequence>
<dbReference type="AlphaFoldDB" id="G3U726"/>
<evidence type="ECO:0000313" key="1">
    <source>
        <dbReference type="Ensembl" id="ENSLAFP00000023634.1"/>
    </source>
</evidence>
<organism evidence="1 2">
    <name type="scientific">Loxodonta africana</name>
    <name type="common">African elephant</name>
    <dbReference type="NCBI Taxonomy" id="9785"/>
    <lineage>
        <taxon>Eukaryota</taxon>
        <taxon>Metazoa</taxon>
        <taxon>Chordata</taxon>
        <taxon>Craniata</taxon>
        <taxon>Vertebrata</taxon>
        <taxon>Euteleostomi</taxon>
        <taxon>Mammalia</taxon>
        <taxon>Eutheria</taxon>
        <taxon>Afrotheria</taxon>
        <taxon>Proboscidea</taxon>
        <taxon>Elephantidae</taxon>
        <taxon>Loxodonta</taxon>
    </lineage>
</organism>
<reference evidence="1" key="3">
    <citation type="submission" date="2025-09" db="UniProtKB">
        <authorList>
            <consortium name="Ensembl"/>
        </authorList>
    </citation>
    <scope>IDENTIFICATION</scope>
    <source>
        <strain evidence="1">Isolate ISIS603380</strain>
    </source>
</reference>
<reference evidence="1" key="2">
    <citation type="submission" date="2025-08" db="UniProtKB">
        <authorList>
            <consortium name="Ensembl"/>
        </authorList>
    </citation>
    <scope>IDENTIFICATION</scope>
    <source>
        <strain evidence="1">Isolate ISIS603380</strain>
    </source>
</reference>